<evidence type="ECO:0000256" key="5">
    <source>
        <dbReference type="ARBA" id="ARBA00014422"/>
    </source>
</evidence>
<dbReference type="AlphaFoldDB" id="A0A2V5H0K8"/>
<dbReference type="InterPro" id="IPR012110">
    <property type="entry name" value="PDC/IPDC-like"/>
</dbReference>
<comment type="cofactor">
    <cofactor evidence="2">
        <name>thiamine diphosphate</name>
        <dbReference type="ChEBI" id="CHEBI:58937"/>
    </cofactor>
</comment>
<dbReference type="EC" id="4.1.1.1" evidence="4"/>
<keyword evidence="10" id="KW-0456">Lyase</keyword>
<dbReference type="STRING" id="1450538.A0A2V5H0K8"/>
<evidence type="ECO:0000259" key="15">
    <source>
        <dbReference type="Pfam" id="PF02776"/>
    </source>
</evidence>
<evidence type="ECO:0000256" key="4">
    <source>
        <dbReference type="ARBA" id="ARBA00013202"/>
    </source>
</evidence>
<dbReference type="Gene3D" id="3.40.50.970">
    <property type="match status" value="2"/>
</dbReference>
<evidence type="ECO:0000256" key="9">
    <source>
        <dbReference type="ARBA" id="ARBA00023052"/>
    </source>
</evidence>
<evidence type="ECO:0000256" key="2">
    <source>
        <dbReference type="ARBA" id="ARBA00001964"/>
    </source>
</evidence>
<dbReference type="GO" id="GO:0000287">
    <property type="term" value="F:magnesium ion binding"/>
    <property type="evidence" value="ECO:0007669"/>
    <property type="project" value="InterPro"/>
</dbReference>
<organism evidence="16 17">
    <name type="scientific">Aspergillus violaceofuscus (strain CBS 115571)</name>
    <dbReference type="NCBI Taxonomy" id="1450538"/>
    <lineage>
        <taxon>Eukaryota</taxon>
        <taxon>Fungi</taxon>
        <taxon>Dikarya</taxon>
        <taxon>Ascomycota</taxon>
        <taxon>Pezizomycotina</taxon>
        <taxon>Eurotiomycetes</taxon>
        <taxon>Eurotiomycetidae</taxon>
        <taxon>Eurotiales</taxon>
        <taxon>Aspergillaceae</taxon>
        <taxon>Aspergillus</taxon>
    </lineage>
</organism>
<evidence type="ECO:0000259" key="14">
    <source>
        <dbReference type="Pfam" id="PF02775"/>
    </source>
</evidence>
<keyword evidence="8 11" id="KW-0460">Magnesium</keyword>
<dbReference type="CDD" id="cd07038">
    <property type="entry name" value="TPP_PYR_PDC_IPDC_like"/>
    <property type="match status" value="1"/>
</dbReference>
<dbReference type="Pfam" id="PF02775">
    <property type="entry name" value="TPP_enzyme_C"/>
    <property type="match status" value="1"/>
</dbReference>
<dbReference type="InterPro" id="IPR011766">
    <property type="entry name" value="TPP_enzyme_TPP-bd"/>
</dbReference>
<dbReference type="PANTHER" id="PTHR43452:SF11">
    <property type="entry name" value="PYRUVATE DECARBOXYLASE"/>
    <property type="match status" value="1"/>
</dbReference>
<dbReference type="GO" id="GO:0005829">
    <property type="term" value="C:cytosol"/>
    <property type="evidence" value="ECO:0007669"/>
    <property type="project" value="TreeGrafter"/>
</dbReference>
<dbReference type="Proteomes" id="UP000249829">
    <property type="component" value="Unassembled WGS sequence"/>
</dbReference>
<dbReference type="FunFam" id="3.40.50.970:FF:000024">
    <property type="entry name" value="Pyruvate decarboxylase isozyme"/>
    <property type="match status" value="1"/>
</dbReference>
<evidence type="ECO:0000313" key="17">
    <source>
        <dbReference type="Proteomes" id="UP000249829"/>
    </source>
</evidence>
<feature type="binding site" evidence="11">
    <location>
        <position position="448"/>
    </location>
    <ligand>
        <name>Mg(2+)</name>
        <dbReference type="ChEBI" id="CHEBI:18420"/>
    </ligand>
</feature>
<dbReference type="GO" id="GO:0005634">
    <property type="term" value="C:nucleus"/>
    <property type="evidence" value="ECO:0007669"/>
    <property type="project" value="TreeGrafter"/>
</dbReference>
<dbReference type="Gene3D" id="3.40.50.1220">
    <property type="entry name" value="TPP-binding domain"/>
    <property type="match status" value="1"/>
</dbReference>
<dbReference type="InterPro" id="IPR047213">
    <property type="entry name" value="TPP_PYR_PDC_IPDC-like"/>
</dbReference>
<sequence>MTKSDGETVTLADYLFTRLQQLGVKSIFGVPGDYNLRLLDYVDPSGLHWVGTCNELNAAYAADGYARLAGLSAMITTFGVGELSAINGIAGAYAERAPVVHIVGTPPRPSQESRALVHHTFADGEYRRFAAMHAHVTIAQTNLNDPRTVPEQIDTVLQQALIHSRPVYIEIPDDMPGVLVAAANLTTNIQRPAAPTTAQESTILTRIADRIYTAKQPLILVDGESRAIGILDEISTLVHQTSWPTFTTVSGKGLVDEHQPNVYGNYAGRLGDPDHKIYFDQTDLILEFGLHATDTNTLGFQTLPNPATSITFTDKAVRIGDDTYRDLSPAFVTRLVQSLDFGRISKPTNPPQKTVIPTESLPPTGRITQKHFYRRVNSLLRPGDVVLTETGTASYGGRDFTLPTGTRLFGAITWLSIGYMLPATLGAALAQRELNPNTPTRAVLFIGDGSLQMTVQELSTIIREKLDVVIFLLNNEGYTIERAIHGRKQAYNDVARWRHHLAADFFGAEEGHGARNSFTANNWAELDAVLQQDAIHKGEGLRWVEVFMEKEDVEGLLRVILEKQIAAEKA</sequence>
<evidence type="ECO:0000259" key="13">
    <source>
        <dbReference type="Pfam" id="PF00205"/>
    </source>
</evidence>
<feature type="domain" description="Thiamine pyrophosphate enzyme central" evidence="13">
    <location>
        <begin position="205"/>
        <end position="321"/>
    </location>
</feature>
<evidence type="ECO:0000256" key="10">
    <source>
        <dbReference type="ARBA" id="ARBA00023239"/>
    </source>
</evidence>
<keyword evidence="7" id="KW-0210">Decarboxylase</keyword>
<dbReference type="InterPro" id="IPR047214">
    <property type="entry name" value="TPP_PDC_IPDC"/>
</dbReference>
<evidence type="ECO:0000256" key="12">
    <source>
        <dbReference type="RuleBase" id="RU362132"/>
    </source>
</evidence>
<feature type="binding site" evidence="11">
    <location>
        <position position="477"/>
    </location>
    <ligand>
        <name>Mg(2+)</name>
        <dbReference type="ChEBI" id="CHEBI:18420"/>
    </ligand>
</feature>
<evidence type="ECO:0000256" key="6">
    <source>
        <dbReference type="ARBA" id="ARBA00022723"/>
    </source>
</evidence>
<dbReference type="InterPro" id="IPR012001">
    <property type="entry name" value="Thiamin_PyroP_enz_TPP-bd_dom"/>
</dbReference>
<protein>
    <recommendedName>
        <fullName evidence="5">Pyruvate decarboxylase</fullName>
        <ecNumber evidence="4">4.1.1.1</ecNumber>
    </recommendedName>
</protein>
<comment type="cofactor">
    <cofactor evidence="11">
        <name>Mg(2+)</name>
        <dbReference type="ChEBI" id="CHEBI:18420"/>
    </cofactor>
    <text evidence="11">Binds 1 Mg(2+) per subunit.</text>
</comment>
<keyword evidence="6 11" id="KW-0479">Metal-binding</keyword>
<feature type="domain" description="Thiamine pyrophosphate enzyme N-terminal TPP-binding" evidence="15">
    <location>
        <begin position="10"/>
        <end position="118"/>
    </location>
</feature>
<dbReference type="Pfam" id="PF00205">
    <property type="entry name" value="TPP_enzyme_M"/>
    <property type="match status" value="1"/>
</dbReference>
<evidence type="ECO:0000256" key="1">
    <source>
        <dbReference type="ARBA" id="ARBA00001041"/>
    </source>
</evidence>
<comment type="similarity">
    <text evidence="3 12">Belongs to the TPP enzyme family.</text>
</comment>
<dbReference type="SUPFAM" id="SSF52518">
    <property type="entry name" value="Thiamin diphosphate-binding fold (THDP-binding)"/>
    <property type="match status" value="2"/>
</dbReference>
<dbReference type="Pfam" id="PF02776">
    <property type="entry name" value="TPP_enzyme_N"/>
    <property type="match status" value="1"/>
</dbReference>
<dbReference type="CDD" id="cd02005">
    <property type="entry name" value="TPP_PDC_IPDC"/>
    <property type="match status" value="1"/>
</dbReference>
<dbReference type="EMBL" id="KZ825157">
    <property type="protein sequence ID" value="PYI17378.1"/>
    <property type="molecule type" value="Genomic_DNA"/>
</dbReference>
<dbReference type="GO" id="GO:0030976">
    <property type="term" value="F:thiamine pyrophosphate binding"/>
    <property type="evidence" value="ECO:0007669"/>
    <property type="project" value="InterPro"/>
</dbReference>
<evidence type="ECO:0000313" key="16">
    <source>
        <dbReference type="EMBL" id="PYI17378.1"/>
    </source>
</evidence>
<keyword evidence="17" id="KW-1185">Reference proteome</keyword>
<evidence type="ECO:0000256" key="7">
    <source>
        <dbReference type="ARBA" id="ARBA00022793"/>
    </source>
</evidence>
<dbReference type="InterPro" id="IPR029035">
    <property type="entry name" value="DHS-like_NAD/FAD-binding_dom"/>
</dbReference>
<evidence type="ECO:0000256" key="8">
    <source>
        <dbReference type="ARBA" id="ARBA00022842"/>
    </source>
</evidence>
<dbReference type="GO" id="GO:0000949">
    <property type="term" value="P:aromatic amino acid family catabolic process to alcohol via Ehrlich pathway"/>
    <property type="evidence" value="ECO:0007669"/>
    <property type="project" value="TreeGrafter"/>
</dbReference>
<name>A0A2V5H0K8_ASPV1</name>
<proteinExistence type="inferred from homology"/>
<dbReference type="GO" id="GO:0004737">
    <property type="term" value="F:pyruvate decarboxylase activity"/>
    <property type="evidence" value="ECO:0007669"/>
    <property type="project" value="UniProtKB-EC"/>
</dbReference>
<feature type="binding site" evidence="11">
    <location>
        <position position="475"/>
    </location>
    <ligand>
        <name>Mg(2+)</name>
        <dbReference type="ChEBI" id="CHEBI:18420"/>
    </ligand>
</feature>
<dbReference type="InterPro" id="IPR012000">
    <property type="entry name" value="Thiamin_PyroP_enz_cen_dom"/>
</dbReference>
<dbReference type="SUPFAM" id="SSF52467">
    <property type="entry name" value="DHS-like NAD/FAD-binding domain"/>
    <property type="match status" value="1"/>
</dbReference>
<keyword evidence="9 12" id="KW-0786">Thiamine pyrophosphate</keyword>
<dbReference type="OMA" id="AQEISVM"/>
<evidence type="ECO:0000256" key="3">
    <source>
        <dbReference type="ARBA" id="ARBA00007812"/>
    </source>
</evidence>
<reference evidence="16 17" key="1">
    <citation type="submission" date="2018-02" db="EMBL/GenBank/DDBJ databases">
        <title>The genomes of Aspergillus section Nigri reveals drivers in fungal speciation.</title>
        <authorList>
            <consortium name="DOE Joint Genome Institute"/>
            <person name="Vesth T.C."/>
            <person name="Nybo J."/>
            <person name="Theobald S."/>
            <person name="Brandl J."/>
            <person name="Frisvad J.C."/>
            <person name="Nielsen K.F."/>
            <person name="Lyhne E.K."/>
            <person name="Kogle M.E."/>
            <person name="Kuo A."/>
            <person name="Riley R."/>
            <person name="Clum A."/>
            <person name="Nolan M."/>
            <person name="Lipzen A."/>
            <person name="Salamov A."/>
            <person name="Henrissat B."/>
            <person name="Wiebenga A."/>
            <person name="De vries R.P."/>
            <person name="Grigoriev I.V."/>
            <person name="Mortensen U.H."/>
            <person name="Andersen M.R."/>
            <person name="Baker S.E."/>
        </authorList>
    </citation>
    <scope>NUCLEOTIDE SEQUENCE [LARGE SCALE GENOMIC DNA]</scope>
    <source>
        <strain evidence="16 17">CBS 115571</strain>
    </source>
</reference>
<dbReference type="PANTHER" id="PTHR43452">
    <property type="entry name" value="PYRUVATE DECARBOXYLASE"/>
    <property type="match status" value="1"/>
</dbReference>
<feature type="domain" description="Thiamine pyrophosphate enzyme TPP-binding" evidence="14">
    <location>
        <begin position="407"/>
        <end position="538"/>
    </location>
</feature>
<evidence type="ECO:0000256" key="11">
    <source>
        <dbReference type="PIRSR" id="PIRSR036565-2"/>
    </source>
</evidence>
<dbReference type="InterPro" id="IPR029061">
    <property type="entry name" value="THDP-binding"/>
</dbReference>
<gene>
    <name evidence="16" type="ORF">BO99DRAFT_404382</name>
</gene>
<accession>A0A2V5H0K8</accession>
<dbReference type="FunFam" id="3.40.50.970:FF:000019">
    <property type="entry name" value="Pyruvate decarboxylase isozyme"/>
    <property type="match status" value="1"/>
</dbReference>
<comment type="catalytic activity">
    <reaction evidence="1">
        <text>a 2-oxocarboxylate + H(+) = an aldehyde + CO2</text>
        <dbReference type="Rhea" id="RHEA:11628"/>
        <dbReference type="ChEBI" id="CHEBI:15378"/>
        <dbReference type="ChEBI" id="CHEBI:16526"/>
        <dbReference type="ChEBI" id="CHEBI:17478"/>
        <dbReference type="ChEBI" id="CHEBI:35179"/>
        <dbReference type="EC" id="4.1.1.1"/>
    </reaction>
</comment>
<dbReference type="PIRSF" id="PIRSF036565">
    <property type="entry name" value="Pyruvt_ip_decrb"/>
    <property type="match status" value="1"/>
</dbReference>
<keyword evidence="16" id="KW-0670">Pyruvate</keyword>